<feature type="region of interest" description="Disordered" evidence="2">
    <location>
        <begin position="221"/>
        <end position="243"/>
    </location>
</feature>
<organism evidence="4 5">
    <name type="scientific">Macrostomum lignano</name>
    <dbReference type="NCBI Taxonomy" id="282301"/>
    <lineage>
        <taxon>Eukaryota</taxon>
        <taxon>Metazoa</taxon>
        <taxon>Spiralia</taxon>
        <taxon>Lophotrochozoa</taxon>
        <taxon>Platyhelminthes</taxon>
        <taxon>Rhabditophora</taxon>
        <taxon>Macrostomorpha</taxon>
        <taxon>Macrostomida</taxon>
        <taxon>Macrostomidae</taxon>
        <taxon>Macrostomum</taxon>
    </lineage>
</organism>
<evidence type="ECO:0000313" key="5">
    <source>
        <dbReference type="WBParaSite" id="maker-uti_cns_0005526-snap-gene-0.2-mRNA-1"/>
    </source>
</evidence>
<feature type="region of interest" description="Disordered" evidence="2">
    <location>
        <begin position="446"/>
        <end position="478"/>
    </location>
</feature>
<dbReference type="SUPFAM" id="SSF48350">
    <property type="entry name" value="GTPase activation domain, GAP"/>
    <property type="match status" value="1"/>
</dbReference>
<dbReference type="Gene3D" id="1.10.555.10">
    <property type="entry name" value="Rho GTPase activation protein"/>
    <property type="match status" value="1"/>
</dbReference>
<evidence type="ECO:0000256" key="2">
    <source>
        <dbReference type="SAM" id="MobiDB-lite"/>
    </source>
</evidence>
<reference evidence="5" key="1">
    <citation type="submission" date="2016-11" db="UniProtKB">
        <authorList>
            <consortium name="WormBaseParasite"/>
        </authorList>
    </citation>
    <scope>IDENTIFICATION</scope>
</reference>
<dbReference type="WBParaSite" id="maker-uti_cns_0005526-snap-gene-0.2-mRNA-1">
    <property type="protein sequence ID" value="maker-uti_cns_0005526-snap-gene-0.2-mRNA-1"/>
    <property type="gene ID" value="maker-uti_cns_0005526-snap-gene-0.2"/>
</dbReference>
<dbReference type="Proteomes" id="UP000095280">
    <property type="component" value="Unplaced"/>
</dbReference>
<dbReference type="PROSITE" id="PS50238">
    <property type="entry name" value="RHOGAP"/>
    <property type="match status" value="1"/>
</dbReference>
<name>A0A1I8HD82_9PLAT</name>
<feature type="compositionally biased region" description="Polar residues" evidence="2">
    <location>
        <begin position="1"/>
        <end position="17"/>
    </location>
</feature>
<evidence type="ECO:0000256" key="1">
    <source>
        <dbReference type="ARBA" id="ARBA00022468"/>
    </source>
</evidence>
<dbReference type="InterPro" id="IPR008936">
    <property type="entry name" value="Rho_GTPase_activation_prot"/>
</dbReference>
<dbReference type="GO" id="GO:0005737">
    <property type="term" value="C:cytoplasm"/>
    <property type="evidence" value="ECO:0007669"/>
    <property type="project" value="TreeGrafter"/>
</dbReference>
<sequence>GNASSDEVQQRRPLSTFQQSRPAQQPKQQQQQQKIFHSVIDPTFGHLDIATTSTAGTAVTATPVAIPSVAAVATEAAPTTAADEAADVAAASLSAAAELSPPDSQLDNYRWRCSRARVAGGASSDEALISRRGTTKSPARRFRRDDGGRRSPCRRSGLLDSAERTRAQVRQHGGCQWRRHIVRRSKTMRVAGSGGVASAPKEGAATNRKQVIQTGQKLPAALPGAGSRLQRLANDGPGSDRRRRAVWSAHMQPAGEWKAGGPKRRSSSVFLLSGEPSMSLGFLAHRRAPARTAAAARSHSSPPNLLDWKISLPYLAHPERLERRAIVRLTKLSRDRAGEANSSANVRQKRPGGQSTGGSRRNCGSCVDQQEDYDSLSAGIFHVFTSALKTFLRELIRAVIPRRYVSDPFSNHFKSSEKPSALRSLPSTNYASLRLLCEHLAKVVSQSDQSQMNSRKPGAHVRPEPGAARRCRGRPVPY</sequence>
<feature type="domain" description="Rho-GAP" evidence="3">
    <location>
        <begin position="327"/>
        <end position="478"/>
    </location>
</feature>
<dbReference type="InterPro" id="IPR050729">
    <property type="entry name" value="Rho-GAP"/>
</dbReference>
<feature type="compositionally biased region" description="Low complexity" evidence="2">
    <location>
        <begin position="18"/>
        <end position="34"/>
    </location>
</feature>
<dbReference type="GO" id="GO:0005096">
    <property type="term" value="F:GTPase activator activity"/>
    <property type="evidence" value="ECO:0007669"/>
    <property type="project" value="UniProtKB-KW"/>
</dbReference>
<feature type="region of interest" description="Disordered" evidence="2">
    <location>
        <begin position="337"/>
        <end position="363"/>
    </location>
</feature>
<feature type="region of interest" description="Disordered" evidence="2">
    <location>
        <begin position="1"/>
        <end position="34"/>
    </location>
</feature>
<keyword evidence="4" id="KW-1185">Reference proteome</keyword>
<dbReference type="GO" id="GO:0007165">
    <property type="term" value="P:signal transduction"/>
    <property type="evidence" value="ECO:0007669"/>
    <property type="project" value="InterPro"/>
</dbReference>
<protein>
    <submittedName>
        <fullName evidence="5">Rho-GAP domain-containing protein</fullName>
    </submittedName>
</protein>
<dbReference type="AlphaFoldDB" id="A0A1I8HD82"/>
<feature type="region of interest" description="Disordered" evidence="2">
    <location>
        <begin position="122"/>
        <end position="172"/>
    </location>
</feature>
<dbReference type="Pfam" id="PF00620">
    <property type="entry name" value="RhoGAP"/>
    <property type="match status" value="1"/>
</dbReference>
<proteinExistence type="predicted"/>
<evidence type="ECO:0000259" key="3">
    <source>
        <dbReference type="PROSITE" id="PS50238"/>
    </source>
</evidence>
<dbReference type="PANTHER" id="PTHR23176:SF129">
    <property type="entry name" value="RHO GTPASE ACTIVATING PROTEIN AT 16F, ISOFORM E-RELATED"/>
    <property type="match status" value="1"/>
</dbReference>
<accession>A0A1I8HD82</accession>
<feature type="compositionally biased region" description="Basic residues" evidence="2">
    <location>
        <begin position="469"/>
        <end position="478"/>
    </location>
</feature>
<evidence type="ECO:0000313" key="4">
    <source>
        <dbReference type="Proteomes" id="UP000095280"/>
    </source>
</evidence>
<keyword evidence="1" id="KW-0343">GTPase activation</keyword>
<dbReference type="InterPro" id="IPR000198">
    <property type="entry name" value="RhoGAP_dom"/>
</dbReference>
<dbReference type="PANTHER" id="PTHR23176">
    <property type="entry name" value="RHO/RAC/CDC GTPASE-ACTIVATING PROTEIN"/>
    <property type="match status" value="1"/>
</dbReference>